<dbReference type="EMBL" id="ADLW01000021">
    <property type="protein sequence ID" value="EGK04725.1"/>
    <property type="molecule type" value="Genomic_DNA"/>
</dbReference>
<accession>F8X527</accession>
<dbReference type="RefSeq" id="WP_006844703.1">
    <property type="nucleotide sequence ID" value="NZ_AQWJ01000012.1"/>
</dbReference>
<evidence type="ECO:0008006" key="3">
    <source>
        <dbReference type="Google" id="ProtNLM"/>
    </source>
</evidence>
<dbReference type="Proteomes" id="UP000006420">
    <property type="component" value="Unassembled WGS sequence"/>
</dbReference>
<sequence>MTLQEILSQENIADKIKLIKQARKTPIVEVEQLKKDWDPMLHDVMDKNLRPDEIKVISPEERDPLTGKVTKMAITKEEPVNRIPLPLEQDIVNIHTAFTVGTEPNLTCETDDNKEKELFKVVKTIDRKNKVKYLNKRIVRSWLAEQEVAEYWYTVEDKSFWKLILNKVKSVFGIKTNATRKFKCAVWSPFRGDTLWPFFDDANDYKGLGREYMIKQADGTTINYFQFVDDNSVYLWVQNGADWSNAPGYPFKHNFKKNPTIYSYREKSLCAKIRPIRNRLETIISNYGDCIDYNFFPKLVATGKVIGNNPKAARGGLVELENQGDLKYLSWQQTPEAAKLEIDTLTENAYSLTNTPRISFENLQGMGNAFSGVSFKYAFMGAHMAVEMHAETLGEHLQRRYNFLVSAIGSVNTAYADASETIDIDVQIVPYMIDSTSDKIKNAGDAVMGGIASRKTGIILAGLVEEDNVDQELLDIEEDEKKKNEVSNYPIGV</sequence>
<reference evidence="1 2" key="1">
    <citation type="submission" date="2011-04" db="EMBL/GenBank/DDBJ databases">
        <title>The Genome Sequence of Dysgonomonas mossii DSM 22836.</title>
        <authorList>
            <consortium name="The Broad Institute Genome Sequencing Platform"/>
            <person name="Earl A."/>
            <person name="Ward D."/>
            <person name="Feldgarden M."/>
            <person name="Gevers D."/>
            <person name="Pudlo N."/>
            <person name="Martens E."/>
            <person name="Allen-Vercoe E."/>
            <person name="Young S.K."/>
            <person name="Zeng Q."/>
            <person name="Gargeya S."/>
            <person name="Fitzgerald M."/>
            <person name="Haas B."/>
            <person name="Abouelleil A."/>
            <person name="Alvarado L."/>
            <person name="Arachchi H.M."/>
            <person name="Berlin A."/>
            <person name="Brown A."/>
            <person name="Chapman S.B."/>
            <person name="Chen Z."/>
            <person name="Dunbar C."/>
            <person name="Freedman E."/>
            <person name="Gearin G."/>
            <person name="Gellesch M."/>
            <person name="Goldberg J."/>
            <person name="Griggs A."/>
            <person name="Gujja S."/>
            <person name="Heiman D."/>
            <person name="Howarth C."/>
            <person name="Larson L."/>
            <person name="Lui A."/>
            <person name="MacDonald P.J.P."/>
            <person name="Mehta T."/>
            <person name="Montmayeur A."/>
            <person name="Murphy C."/>
            <person name="Neiman D."/>
            <person name="Pearson M."/>
            <person name="Priest M."/>
            <person name="Roberts A."/>
            <person name="Saif S."/>
            <person name="Shea T."/>
            <person name="Shenoy N."/>
            <person name="Sisk P."/>
            <person name="Stolte C."/>
            <person name="Sykes S."/>
            <person name="Yandava C."/>
            <person name="Wortman J."/>
            <person name="Nusbaum C."/>
            <person name="Birren B."/>
        </authorList>
    </citation>
    <scope>NUCLEOTIDE SEQUENCE [LARGE SCALE GENOMIC DNA]</scope>
    <source>
        <strain evidence="1 2">DSM 22836</strain>
    </source>
</reference>
<dbReference type="STRING" id="742767.HMPREF9456_03336"/>
<dbReference type="OrthoDB" id="1452435at2"/>
<protein>
    <recommendedName>
        <fullName evidence="3">Phage portal protein</fullName>
    </recommendedName>
</protein>
<dbReference type="GeneID" id="78083930"/>
<dbReference type="Pfam" id="PF05133">
    <property type="entry name" value="SPP1_portal"/>
    <property type="match status" value="1"/>
</dbReference>
<dbReference type="AlphaFoldDB" id="F8X527"/>
<dbReference type="InterPro" id="IPR021145">
    <property type="entry name" value="Portal_protein_SPP1_Gp6-like"/>
</dbReference>
<evidence type="ECO:0000313" key="2">
    <source>
        <dbReference type="Proteomes" id="UP000006420"/>
    </source>
</evidence>
<name>F8X527_9BACT</name>
<proteinExistence type="predicted"/>
<gene>
    <name evidence="1" type="ORF">HMPREF9456_03336</name>
</gene>
<comment type="caution">
    <text evidence="1">The sequence shown here is derived from an EMBL/GenBank/DDBJ whole genome shotgun (WGS) entry which is preliminary data.</text>
</comment>
<keyword evidence="2" id="KW-1185">Reference proteome</keyword>
<dbReference type="eggNOG" id="ENOG502ZBX3">
    <property type="taxonomic scope" value="Bacteria"/>
</dbReference>
<evidence type="ECO:0000313" key="1">
    <source>
        <dbReference type="EMBL" id="EGK04725.1"/>
    </source>
</evidence>
<organism evidence="1 2">
    <name type="scientific">Dysgonomonas mossii DSM 22836</name>
    <dbReference type="NCBI Taxonomy" id="742767"/>
    <lineage>
        <taxon>Bacteria</taxon>
        <taxon>Pseudomonadati</taxon>
        <taxon>Bacteroidota</taxon>
        <taxon>Bacteroidia</taxon>
        <taxon>Bacteroidales</taxon>
        <taxon>Dysgonomonadaceae</taxon>
        <taxon>Dysgonomonas</taxon>
    </lineage>
</organism>
<dbReference type="HOGENOM" id="CLU_044337_0_0_10"/>